<dbReference type="InterPro" id="IPR001173">
    <property type="entry name" value="Glyco_trans_2-like"/>
</dbReference>
<evidence type="ECO:0000313" key="2">
    <source>
        <dbReference type="EMBL" id="MDR7083210.1"/>
    </source>
</evidence>
<sequence>MIPPPAHLPDGFAVRLNRQVQVADGGRALIGGAPARVLYLAQAALRMIEDRVVTVSGAGTRTLADRLLEAGLADPVPASLPDADEAAVTFVVPVFGRPAALDRLLASISRGPAVIVVDDCSPDRGAVMEVAAAHGARFIPLAENGGPARARNEGLKHVTTDFVAFADSDIVLDPGATAALLRHFADPRVALAAPRVLGLPDAAGLNWIGRYEEAKSSLDLGSHPATVRPGSPVAWVPAAFLLGRVAALGGGFSPGMRAGEDVDLVWRLAEQGWRIRFEPGARVWHEHRQTARDWLARKAFYGSSAHPLSVRHPRNIAPAVFAPWSLGVVAALLAQRRWSLPVAVVIWAAATWQVARKLTRSERPLRVSAALTGAGVLASLSQTMALLVRHWWPVAVAASVYSRRIRRAVLLAGILDAALEHRRTRPDLDPVRFGLARRLDDLAYGGGVWFGALKGRSLRALLPLIRHRY</sequence>
<dbReference type="PANTHER" id="PTHR43646">
    <property type="entry name" value="GLYCOSYLTRANSFERASE"/>
    <property type="match status" value="1"/>
</dbReference>
<dbReference type="SUPFAM" id="SSF53448">
    <property type="entry name" value="Nucleotide-diphospho-sugar transferases"/>
    <property type="match status" value="1"/>
</dbReference>
<evidence type="ECO:0000313" key="3">
    <source>
        <dbReference type="Proteomes" id="UP001252243"/>
    </source>
</evidence>
<dbReference type="PANTHER" id="PTHR43646:SF6">
    <property type="entry name" value="PRE-MYCOFACTOCIN GLYCOSYLTRANSFERASE"/>
    <property type="match status" value="1"/>
</dbReference>
<gene>
    <name evidence="2" type="ORF">J2X01_002503</name>
</gene>
<dbReference type="InterPro" id="IPR029044">
    <property type="entry name" value="Nucleotide-diphossugar_trans"/>
</dbReference>
<comment type="caution">
    <text evidence="2">The sequence shown here is derived from an EMBL/GenBank/DDBJ whole genome shotgun (WGS) entry which is preliminary data.</text>
</comment>
<protein>
    <submittedName>
        <fullName evidence="2">Mycofactocin system glycosyltransferase</fullName>
    </submittedName>
</protein>
<dbReference type="EMBL" id="JAVDVQ010000009">
    <property type="protein sequence ID" value="MDR7083210.1"/>
    <property type="molecule type" value="Genomic_DNA"/>
</dbReference>
<reference evidence="2 3" key="1">
    <citation type="submission" date="2023-07" db="EMBL/GenBank/DDBJ databases">
        <title>Sorghum-associated microbial communities from plants grown in Nebraska, USA.</title>
        <authorList>
            <person name="Schachtman D."/>
        </authorList>
    </citation>
    <scope>NUCLEOTIDE SEQUENCE [LARGE SCALE GENOMIC DNA]</scope>
    <source>
        <strain evidence="2 3">BE167</strain>
    </source>
</reference>
<dbReference type="Pfam" id="PF00535">
    <property type="entry name" value="Glycos_transf_2"/>
    <property type="match status" value="1"/>
</dbReference>
<dbReference type="InterPro" id="IPR023981">
    <property type="entry name" value="MftF"/>
</dbReference>
<proteinExistence type="predicted"/>
<accession>A0ABU1UDK2</accession>
<evidence type="ECO:0000259" key="1">
    <source>
        <dbReference type="Pfam" id="PF00535"/>
    </source>
</evidence>
<dbReference type="Gene3D" id="3.90.550.10">
    <property type="entry name" value="Spore Coat Polysaccharide Biosynthesis Protein SpsA, Chain A"/>
    <property type="match status" value="1"/>
</dbReference>
<feature type="domain" description="Glycosyltransferase 2-like" evidence="1">
    <location>
        <begin position="90"/>
        <end position="197"/>
    </location>
</feature>
<dbReference type="Proteomes" id="UP001252243">
    <property type="component" value="Unassembled WGS sequence"/>
</dbReference>
<dbReference type="NCBIfam" id="TIGR03965">
    <property type="entry name" value="mycofact_glyco"/>
    <property type="match status" value="1"/>
</dbReference>
<name>A0ABU1UDK2_9MICC</name>
<keyword evidence="3" id="KW-1185">Reference proteome</keyword>
<dbReference type="RefSeq" id="WP_310057546.1">
    <property type="nucleotide sequence ID" value="NZ_JAVDVQ010000009.1"/>
</dbReference>
<organism evidence="2 3">
    <name type="scientific">Arthrobacter ginsengisoli</name>
    <dbReference type="NCBI Taxonomy" id="1356565"/>
    <lineage>
        <taxon>Bacteria</taxon>
        <taxon>Bacillati</taxon>
        <taxon>Actinomycetota</taxon>
        <taxon>Actinomycetes</taxon>
        <taxon>Micrococcales</taxon>
        <taxon>Micrococcaceae</taxon>
        <taxon>Arthrobacter</taxon>
    </lineage>
</organism>